<comment type="caution">
    <text evidence="1">The sequence shown here is derived from an EMBL/GenBank/DDBJ whole genome shotgun (WGS) entry which is preliminary data.</text>
</comment>
<keyword evidence="2" id="KW-1185">Reference proteome</keyword>
<evidence type="ECO:0000313" key="1">
    <source>
        <dbReference type="EMBL" id="MBK0331365.1"/>
    </source>
</evidence>
<sequence length="158" mass="17492">MKRALSGPFNAARRIGLRDCIHDSRLEHASETWRHIFCAIDGLVAQMLPLGAALPDSRVSASVFGGSGRGSRSVRRVRLVHESEDLEFRYSPDATPGFPPGSLEHETVPFQTLPRERGAGDTIFLRSVRQELDVWIRFSVSALGAEKDPGGEMIHRQT</sequence>
<accession>A0ABS1B9R6</accession>
<dbReference type="EMBL" id="JAEDAJ010000003">
    <property type="protein sequence ID" value="MBK0331365.1"/>
    <property type="molecule type" value="Genomic_DNA"/>
</dbReference>
<dbReference type="RefSeq" id="WP_200501981.1">
    <property type="nucleotide sequence ID" value="NZ_JAEDAJ010000003.1"/>
</dbReference>
<dbReference type="Proteomes" id="UP000612352">
    <property type="component" value="Unassembled WGS sequence"/>
</dbReference>
<evidence type="ECO:0000313" key="2">
    <source>
        <dbReference type="Proteomes" id="UP000612352"/>
    </source>
</evidence>
<reference evidence="1 2" key="1">
    <citation type="submission" date="2020-12" db="EMBL/GenBank/DDBJ databases">
        <title>Brachybacterium sp. MASK1Z-5, whole genome shotgun sequence.</title>
        <authorList>
            <person name="Tuo L."/>
        </authorList>
    </citation>
    <scope>NUCLEOTIDE SEQUENCE [LARGE SCALE GENOMIC DNA]</scope>
    <source>
        <strain evidence="1 2">MASK1Z-5</strain>
    </source>
</reference>
<organism evidence="1 2">
    <name type="scientific">Brachybacterium halotolerans</name>
    <dbReference type="NCBI Taxonomy" id="2795215"/>
    <lineage>
        <taxon>Bacteria</taxon>
        <taxon>Bacillati</taxon>
        <taxon>Actinomycetota</taxon>
        <taxon>Actinomycetes</taxon>
        <taxon>Micrococcales</taxon>
        <taxon>Dermabacteraceae</taxon>
        <taxon>Brachybacterium</taxon>
    </lineage>
</organism>
<name>A0ABS1B9R6_9MICO</name>
<proteinExistence type="predicted"/>
<protein>
    <submittedName>
        <fullName evidence="1">Uncharacterized protein</fullName>
    </submittedName>
</protein>
<gene>
    <name evidence="1" type="ORF">I8D64_08115</name>
</gene>